<dbReference type="Gene3D" id="2.40.10.220">
    <property type="entry name" value="predicted glycosyltransferase like domains"/>
    <property type="match status" value="1"/>
</dbReference>
<accession>A0A1I3F468</accession>
<name>A0A1I3F468_SELRU</name>
<dbReference type="InterPro" id="IPR009926">
    <property type="entry name" value="T3SS_YcgR_PilZN"/>
</dbReference>
<evidence type="ECO:0000313" key="4">
    <source>
        <dbReference type="Proteomes" id="UP000183639"/>
    </source>
</evidence>
<evidence type="ECO:0000259" key="2">
    <source>
        <dbReference type="Pfam" id="PF12945"/>
    </source>
</evidence>
<dbReference type="SUPFAM" id="SSF141371">
    <property type="entry name" value="PilZ domain-like"/>
    <property type="match status" value="1"/>
</dbReference>
<dbReference type="OrthoDB" id="5242935at2"/>
<keyword evidence="3" id="KW-0282">Flagellum</keyword>
<dbReference type="Proteomes" id="UP000183639">
    <property type="component" value="Unassembled WGS sequence"/>
</dbReference>
<dbReference type="Pfam" id="PF12945">
    <property type="entry name" value="PilZNR"/>
    <property type="match status" value="1"/>
</dbReference>
<dbReference type="EMBL" id="FOQK01000013">
    <property type="protein sequence ID" value="SFI06018.1"/>
    <property type="molecule type" value="Genomic_DNA"/>
</dbReference>
<keyword evidence="3" id="KW-0969">Cilium</keyword>
<dbReference type="InterPro" id="IPR009875">
    <property type="entry name" value="PilZ_domain"/>
</dbReference>
<sequence length="230" mass="25953">MAGELIKARDVLKIGQRVEFFVEASDERHTSRIEGMTDEELIVAMPMNSKHVPIIPLSGSHLYGVAIGKQCRYRFFTTFHETGMLDERIAVWYISFPEEVERHQNREFVRVKVNLPVQVRLIDEEGTIQTPVMTRMIDLSGNGICFAMHQEVKPGLKAALSLSSIPGVGPIEQMCKVASCRKIEKDDGEFVYHIGAAFQHMPRAVSNQIVHYLFAVQRATIAKGINKNDL</sequence>
<dbReference type="GO" id="GO:0035438">
    <property type="term" value="F:cyclic-di-GMP binding"/>
    <property type="evidence" value="ECO:0007669"/>
    <property type="project" value="InterPro"/>
</dbReference>
<gene>
    <name evidence="3" type="ORF">SAMN04487861_11311</name>
</gene>
<organism evidence="3 4">
    <name type="scientific">Selenomonas ruminantium</name>
    <dbReference type="NCBI Taxonomy" id="971"/>
    <lineage>
        <taxon>Bacteria</taxon>
        <taxon>Bacillati</taxon>
        <taxon>Bacillota</taxon>
        <taxon>Negativicutes</taxon>
        <taxon>Selenomonadales</taxon>
        <taxon>Selenomonadaceae</taxon>
        <taxon>Selenomonas</taxon>
    </lineage>
</organism>
<protein>
    <submittedName>
        <fullName evidence="3">C-di-GMP-binding flagellar brake protein YcgR, contains PilZNR and PilZ domains</fullName>
    </submittedName>
</protein>
<proteinExistence type="predicted"/>
<dbReference type="Pfam" id="PF07238">
    <property type="entry name" value="PilZ"/>
    <property type="match status" value="1"/>
</dbReference>
<keyword evidence="3" id="KW-0966">Cell projection</keyword>
<evidence type="ECO:0000259" key="1">
    <source>
        <dbReference type="Pfam" id="PF07238"/>
    </source>
</evidence>
<reference evidence="3 4" key="1">
    <citation type="submission" date="2016-10" db="EMBL/GenBank/DDBJ databases">
        <authorList>
            <person name="de Groot N.N."/>
        </authorList>
    </citation>
    <scope>NUCLEOTIDE SEQUENCE [LARGE SCALE GENOMIC DNA]</scope>
    <source>
        <strain evidence="3 4">Z108</strain>
    </source>
</reference>
<feature type="domain" description="Type III secretion system flagellar brake protein YcgR PilZN" evidence="2">
    <location>
        <begin position="13"/>
        <end position="97"/>
    </location>
</feature>
<dbReference type="RefSeq" id="WP_075443746.1">
    <property type="nucleotide sequence ID" value="NZ_FOQK01000013.1"/>
</dbReference>
<evidence type="ECO:0000313" key="3">
    <source>
        <dbReference type="EMBL" id="SFI06018.1"/>
    </source>
</evidence>
<dbReference type="AlphaFoldDB" id="A0A1I3F468"/>
<feature type="domain" description="PilZ" evidence="1">
    <location>
        <begin position="104"/>
        <end position="215"/>
    </location>
</feature>